<dbReference type="EMBL" id="OZ021739">
    <property type="protein sequence ID" value="CAK9322016.1"/>
    <property type="molecule type" value="Genomic_DNA"/>
</dbReference>
<reference evidence="1 2" key="1">
    <citation type="submission" date="2024-03" db="EMBL/GenBank/DDBJ databases">
        <authorList>
            <person name="Gkanogiannis A."/>
            <person name="Becerra Lopez-Lavalle L."/>
        </authorList>
    </citation>
    <scope>NUCLEOTIDE SEQUENCE [LARGE SCALE GENOMIC DNA]</scope>
</reference>
<keyword evidence="2" id="KW-1185">Reference proteome</keyword>
<evidence type="ECO:0000313" key="1">
    <source>
        <dbReference type="EMBL" id="CAK9322016.1"/>
    </source>
</evidence>
<evidence type="ECO:0000313" key="2">
    <source>
        <dbReference type="Proteomes" id="UP001642487"/>
    </source>
</evidence>
<protein>
    <submittedName>
        <fullName evidence="1">Uncharacterized protein</fullName>
    </submittedName>
</protein>
<organism evidence="1 2">
    <name type="scientific">Citrullus colocynthis</name>
    <name type="common">colocynth</name>
    <dbReference type="NCBI Taxonomy" id="252529"/>
    <lineage>
        <taxon>Eukaryota</taxon>
        <taxon>Viridiplantae</taxon>
        <taxon>Streptophyta</taxon>
        <taxon>Embryophyta</taxon>
        <taxon>Tracheophyta</taxon>
        <taxon>Spermatophyta</taxon>
        <taxon>Magnoliopsida</taxon>
        <taxon>eudicotyledons</taxon>
        <taxon>Gunneridae</taxon>
        <taxon>Pentapetalae</taxon>
        <taxon>rosids</taxon>
        <taxon>fabids</taxon>
        <taxon>Cucurbitales</taxon>
        <taxon>Cucurbitaceae</taxon>
        <taxon>Benincaseae</taxon>
        <taxon>Citrullus</taxon>
    </lineage>
</organism>
<gene>
    <name evidence="1" type="ORF">CITCOLO1_LOCUS14124</name>
</gene>
<proteinExistence type="predicted"/>
<accession>A0ABP0YR80</accession>
<sequence>MLISHATCVYVSQCPPECASNSFVILLVLLVRAIVHLGGAHRVNGAPTCLQGVALACLIAPRSQVSLPLVTPLVTLGPSWVFILRLKSGSMPQ</sequence>
<dbReference type="Proteomes" id="UP001642487">
    <property type="component" value="Chromosome 5"/>
</dbReference>
<name>A0ABP0YR80_9ROSI</name>